<name>A0A1I0DQQ6_9FIRM</name>
<dbReference type="PANTHER" id="PTHR45128:SF1">
    <property type="entry name" value="S-ADENOSYLMETHIONINE-DEPENDENT METHYLTRANSFERASE RV2258C"/>
    <property type="match status" value="1"/>
</dbReference>
<organism evidence="2 3">
    <name type="scientific">[Clostridium] polysaccharolyticum</name>
    <dbReference type="NCBI Taxonomy" id="29364"/>
    <lineage>
        <taxon>Bacteria</taxon>
        <taxon>Bacillati</taxon>
        <taxon>Bacillota</taxon>
        <taxon>Clostridia</taxon>
        <taxon>Lachnospirales</taxon>
        <taxon>Lachnospiraceae</taxon>
    </lineage>
</organism>
<gene>
    <name evidence="2" type="ORF">SAMN04487772_1164</name>
</gene>
<accession>A0A1I0DQQ6</accession>
<dbReference type="SUPFAM" id="SSF53335">
    <property type="entry name" value="S-adenosyl-L-methionine-dependent methyltransferases"/>
    <property type="match status" value="1"/>
</dbReference>
<keyword evidence="2" id="KW-0808">Transferase</keyword>
<proteinExistence type="predicted"/>
<dbReference type="InterPro" id="IPR053173">
    <property type="entry name" value="SAM-binding_MTase"/>
</dbReference>
<dbReference type="CDD" id="cd02440">
    <property type="entry name" value="AdoMet_MTases"/>
    <property type="match status" value="1"/>
</dbReference>
<dbReference type="GO" id="GO:0008168">
    <property type="term" value="F:methyltransferase activity"/>
    <property type="evidence" value="ECO:0007669"/>
    <property type="project" value="UniProtKB-KW"/>
</dbReference>
<evidence type="ECO:0000313" key="3">
    <source>
        <dbReference type="Proteomes" id="UP000199800"/>
    </source>
</evidence>
<dbReference type="OrthoDB" id="9777497at2"/>
<dbReference type="EMBL" id="FOHN01000016">
    <property type="protein sequence ID" value="SET34587.1"/>
    <property type="molecule type" value="Genomic_DNA"/>
</dbReference>
<reference evidence="2 3" key="1">
    <citation type="submission" date="2016-10" db="EMBL/GenBank/DDBJ databases">
        <authorList>
            <person name="de Groot N.N."/>
        </authorList>
    </citation>
    <scope>NUCLEOTIDE SEQUENCE [LARGE SCALE GENOMIC DNA]</scope>
    <source>
        <strain evidence="2 3">DSM 1801</strain>
    </source>
</reference>
<dbReference type="AlphaFoldDB" id="A0A1I0DQQ6"/>
<sequence length="290" mass="34072">MIFTDGTFLDLSRKFTWRNEDRRKIISFLKEELNDQSKKVLEVGCGNGIITKSFAQQALNSTFIGIDIQGDLIDQARRECDLENLTYETVDFCKEEYENEYDVIYSHFLLVDCKQADKILENMYKALKIGGTICCFEPFYQTDGLNSYMPFLNEKEKSKLRELSRELLIDIPRKNGISRDYAASIPNRFYAMRLSHIEIEIIPTYELSEKYDVYRKRFILSQAKEIMKDRQAYREKIYTSKLYSQLTQEQLDDYCNIQLKIVEEIVSNPKAFFSYRIFSAGSMLAIKGVR</sequence>
<dbReference type="GO" id="GO:0032259">
    <property type="term" value="P:methylation"/>
    <property type="evidence" value="ECO:0007669"/>
    <property type="project" value="UniProtKB-KW"/>
</dbReference>
<dbReference type="InterPro" id="IPR029063">
    <property type="entry name" value="SAM-dependent_MTases_sf"/>
</dbReference>
<keyword evidence="2" id="KW-0489">Methyltransferase</keyword>
<dbReference type="Gene3D" id="3.40.50.150">
    <property type="entry name" value="Vaccinia Virus protein VP39"/>
    <property type="match status" value="1"/>
</dbReference>
<dbReference type="Proteomes" id="UP000199800">
    <property type="component" value="Unassembled WGS sequence"/>
</dbReference>
<evidence type="ECO:0000259" key="1">
    <source>
        <dbReference type="Pfam" id="PF13847"/>
    </source>
</evidence>
<feature type="domain" description="Methyltransferase" evidence="1">
    <location>
        <begin position="35"/>
        <end position="135"/>
    </location>
</feature>
<evidence type="ECO:0000313" key="2">
    <source>
        <dbReference type="EMBL" id="SET34587.1"/>
    </source>
</evidence>
<dbReference type="PANTHER" id="PTHR45128">
    <property type="entry name" value="METHYLTRANSFERASE TYPE 11"/>
    <property type="match status" value="1"/>
</dbReference>
<keyword evidence="3" id="KW-1185">Reference proteome</keyword>
<dbReference type="RefSeq" id="WP_092478199.1">
    <property type="nucleotide sequence ID" value="NZ_FOHN01000016.1"/>
</dbReference>
<dbReference type="Pfam" id="PF13847">
    <property type="entry name" value="Methyltransf_31"/>
    <property type="match status" value="1"/>
</dbReference>
<protein>
    <submittedName>
        <fullName evidence="2">Methyltransferase domain-containing protein</fullName>
    </submittedName>
</protein>
<dbReference type="STRING" id="29364.SAMN04487772_1164"/>
<dbReference type="InterPro" id="IPR025714">
    <property type="entry name" value="Methyltranfer_dom"/>
</dbReference>